<accession>A0ABR2TEH1</accession>
<keyword evidence="2" id="KW-0378">Hydrolase</keyword>
<dbReference type="EMBL" id="JBBPBN010000006">
    <property type="protein sequence ID" value="KAK9035629.1"/>
    <property type="molecule type" value="Genomic_DNA"/>
</dbReference>
<dbReference type="InterPro" id="IPR036397">
    <property type="entry name" value="RNaseH_sf"/>
</dbReference>
<dbReference type="Proteomes" id="UP001396334">
    <property type="component" value="Unassembled WGS sequence"/>
</dbReference>
<comment type="caution">
    <text evidence="3">The sequence shown here is derived from an EMBL/GenBank/DDBJ whole genome shotgun (WGS) entry which is preliminary data.</text>
</comment>
<organism evidence="3 4">
    <name type="scientific">Hibiscus sabdariffa</name>
    <name type="common">roselle</name>
    <dbReference type="NCBI Taxonomy" id="183260"/>
    <lineage>
        <taxon>Eukaryota</taxon>
        <taxon>Viridiplantae</taxon>
        <taxon>Streptophyta</taxon>
        <taxon>Embryophyta</taxon>
        <taxon>Tracheophyta</taxon>
        <taxon>Spermatophyta</taxon>
        <taxon>Magnoliopsida</taxon>
        <taxon>eudicotyledons</taxon>
        <taxon>Gunneridae</taxon>
        <taxon>Pentapetalae</taxon>
        <taxon>rosids</taxon>
        <taxon>malvids</taxon>
        <taxon>Malvales</taxon>
        <taxon>Malvaceae</taxon>
        <taxon>Malvoideae</taxon>
        <taxon>Hibiscus</taxon>
    </lineage>
</organism>
<protein>
    <submittedName>
        <fullName evidence="3">Uncharacterized protein</fullName>
    </submittedName>
</protein>
<reference evidence="3 4" key="1">
    <citation type="journal article" date="2024" name="G3 (Bethesda)">
        <title>Genome assembly of Hibiscus sabdariffa L. provides insights into metabolisms of medicinal natural products.</title>
        <authorList>
            <person name="Kim T."/>
        </authorList>
    </citation>
    <scope>NUCLEOTIDE SEQUENCE [LARGE SCALE GENOMIC DNA]</scope>
    <source>
        <strain evidence="3">TK-2024</strain>
        <tissue evidence="3">Old leaves</tissue>
    </source>
</reference>
<keyword evidence="1" id="KW-0540">Nuclease</keyword>
<dbReference type="Gene3D" id="3.30.420.10">
    <property type="entry name" value="Ribonuclease H-like superfamily/Ribonuclease H"/>
    <property type="match status" value="1"/>
</dbReference>
<evidence type="ECO:0000313" key="4">
    <source>
        <dbReference type="Proteomes" id="UP001396334"/>
    </source>
</evidence>
<dbReference type="PANTHER" id="PTHR13620">
    <property type="entry name" value="3-5 EXONUCLEASE"/>
    <property type="match status" value="1"/>
</dbReference>
<dbReference type="SUPFAM" id="SSF53098">
    <property type="entry name" value="Ribonuclease H-like"/>
    <property type="match status" value="1"/>
</dbReference>
<keyword evidence="4" id="KW-1185">Reference proteome</keyword>
<evidence type="ECO:0000313" key="3">
    <source>
        <dbReference type="EMBL" id="KAK9035629.1"/>
    </source>
</evidence>
<dbReference type="InterPro" id="IPR051132">
    <property type="entry name" value="3-5_Exonuclease_domain"/>
</dbReference>
<evidence type="ECO:0000256" key="2">
    <source>
        <dbReference type="ARBA" id="ARBA00022801"/>
    </source>
</evidence>
<dbReference type="InterPro" id="IPR012337">
    <property type="entry name" value="RNaseH-like_sf"/>
</dbReference>
<sequence length="204" mass="23184">MSFLEPHNSLNFFPPKVVREFVTQLNSLTILFIVQHICLRLEVCSYVPALCVRSSSFREAYDRKKQQQDLLGLIKEAICIKLPNKRINMNDRVNINLSIVWNMRFYICGHWVVKLEREYGLGCKNAVELGQLAAGVMQMPNLAACGLDVLANMVEPLRLEKPTSVVFSDWGNQDLNKKQIKFAASNVFAYFKIGTKLVSGQISN</sequence>
<proteinExistence type="predicted"/>
<gene>
    <name evidence="3" type="ORF">V6N11_077663</name>
</gene>
<dbReference type="PANTHER" id="PTHR13620:SF121">
    <property type="entry name" value="EMB|CAB82946.1-RELATED"/>
    <property type="match status" value="1"/>
</dbReference>
<name>A0ABR2TEH1_9ROSI</name>
<evidence type="ECO:0000256" key="1">
    <source>
        <dbReference type="ARBA" id="ARBA00022722"/>
    </source>
</evidence>